<dbReference type="PANTHER" id="PTHR48081">
    <property type="entry name" value="AB HYDROLASE SUPERFAMILY PROTEIN C4A8.06C"/>
    <property type="match status" value="1"/>
</dbReference>
<dbReference type="EMBL" id="JAPVEA010000005">
    <property type="protein sequence ID" value="KAJ5453919.1"/>
    <property type="molecule type" value="Genomic_DNA"/>
</dbReference>
<dbReference type="PANTHER" id="PTHR48081:SF8">
    <property type="entry name" value="ALPHA_BETA HYDROLASE FOLD-3 DOMAIN-CONTAINING PROTEIN-RELATED"/>
    <property type="match status" value="1"/>
</dbReference>
<organism evidence="3 4">
    <name type="scientific">Penicillium daleae</name>
    <dbReference type="NCBI Taxonomy" id="63821"/>
    <lineage>
        <taxon>Eukaryota</taxon>
        <taxon>Fungi</taxon>
        <taxon>Dikarya</taxon>
        <taxon>Ascomycota</taxon>
        <taxon>Pezizomycotina</taxon>
        <taxon>Eurotiomycetes</taxon>
        <taxon>Eurotiomycetidae</taxon>
        <taxon>Eurotiales</taxon>
        <taxon>Aspergillaceae</taxon>
        <taxon>Penicillium</taxon>
    </lineage>
</organism>
<dbReference type="InterPro" id="IPR029058">
    <property type="entry name" value="AB_hydrolase_fold"/>
</dbReference>
<dbReference type="GO" id="GO:0016787">
    <property type="term" value="F:hydrolase activity"/>
    <property type="evidence" value="ECO:0007669"/>
    <property type="project" value="UniProtKB-KW"/>
</dbReference>
<dbReference type="GO" id="GO:0017000">
    <property type="term" value="P:antibiotic biosynthetic process"/>
    <property type="evidence" value="ECO:0007669"/>
    <property type="project" value="UniProtKB-ARBA"/>
</dbReference>
<gene>
    <name evidence="3" type="ORF">N7458_004875</name>
</gene>
<reference evidence="3" key="1">
    <citation type="submission" date="2022-12" db="EMBL/GenBank/DDBJ databases">
        <authorList>
            <person name="Petersen C."/>
        </authorList>
    </citation>
    <scope>NUCLEOTIDE SEQUENCE</scope>
    <source>
        <strain evidence="3">IBT 16125</strain>
    </source>
</reference>
<dbReference type="Gene3D" id="3.40.50.1820">
    <property type="entry name" value="alpha/beta hydrolase"/>
    <property type="match status" value="1"/>
</dbReference>
<dbReference type="Pfam" id="PF07859">
    <property type="entry name" value="Abhydrolase_3"/>
    <property type="match status" value="2"/>
</dbReference>
<dbReference type="InterPro" id="IPR050300">
    <property type="entry name" value="GDXG_lipolytic_enzyme"/>
</dbReference>
<evidence type="ECO:0000313" key="4">
    <source>
        <dbReference type="Proteomes" id="UP001213681"/>
    </source>
</evidence>
<proteinExistence type="predicted"/>
<name>A0AAD6C969_9EURO</name>
<evidence type="ECO:0000256" key="1">
    <source>
        <dbReference type="ARBA" id="ARBA00022801"/>
    </source>
</evidence>
<sequence length="302" mass="33217">MPLESTTQPPYPLHEYVKFHDRYIINNQQVHRHPVEALCTSGPLIPGGGGVGLLTVGQTEDIFIQRRASSGPDVMVRAFTPAGGIPRGGWPVFLYFNGGCWVLGTIETENTVCTNLCVRANCVVITVDYYLAPEHPWPAAVHDSWEAFQWLISDGASKLSVNLSKAAIGGSPAGGNLAEIVPQKALALSPPTAALPAEKTLWYRKQYLPDELDWVRPEASPLFYQGDWSQLPRALILVAELDVFRAEGEEYAEKLRATGVPVDLHVMLGMPHPFLAMNGMLEQARKAISLICDTLSRAFWNK</sequence>
<dbReference type="Proteomes" id="UP001213681">
    <property type="component" value="Unassembled WGS sequence"/>
</dbReference>
<dbReference type="GeneID" id="81598500"/>
<protein>
    <submittedName>
        <fullName evidence="3">Lipase</fullName>
    </submittedName>
</protein>
<evidence type="ECO:0000259" key="2">
    <source>
        <dbReference type="Pfam" id="PF07859"/>
    </source>
</evidence>
<feature type="domain" description="Alpha/beta hydrolase fold-3" evidence="2">
    <location>
        <begin position="94"/>
        <end position="187"/>
    </location>
</feature>
<reference evidence="3" key="2">
    <citation type="journal article" date="2023" name="IMA Fungus">
        <title>Comparative genomic study of the Penicillium genus elucidates a diverse pangenome and 15 lateral gene transfer events.</title>
        <authorList>
            <person name="Petersen C."/>
            <person name="Sorensen T."/>
            <person name="Nielsen M.R."/>
            <person name="Sondergaard T.E."/>
            <person name="Sorensen J.L."/>
            <person name="Fitzpatrick D.A."/>
            <person name="Frisvad J.C."/>
            <person name="Nielsen K.L."/>
        </authorList>
    </citation>
    <scope>NUCLEOTIDE SEQUENCE</scope>
    <source>
        <strain evidence="3">IBT 16125</strain>
    </source>
</reference>
<comment type="caution">
    <text evidence="3">The sequence shown here is derived from an EMBL/GenBank/DDBJ whole genome shotgun (WGS) entry which is preliminary data.</text>
</comment>
<dbReference type="GO" id="GO:0072330">
    <property type="term" value="P:monocarboxylic acid biosynthetic process"/>
    <property type="evidence" value="ECO:0007669"/>
    <property type="project" value="UniProtKB-ARBA"/>
</dbReference>
<feature type="domain" description="Alpha/beta hydrolase fold-3" evidence="2">
    <location>
        <begin position="193"/>
        <end position="275"/>
    </location>
</feature>
<dbReference type="AlphaFoldDB" id="A0AAD6C969"/>
<dbReference type="InterPro" id="IPR013094">
    <property type="entry name" value="AB_hydrolase_3"/>
</dbReference>
<keyword evidence="1" id="KW-0378">Hydrolase</keyword>
<keyword evidence="4" id="KW-1185">Reference proteome</keyword>
<dbReference type="SUPFAM" id="SSF53474">
    <property type="entry name" value="alpha/beta-Hydrolases"/>
    <property type="match status" value="1"/>
</dbReference>
<dbReference type="RefSeq" id="XP_056766875.1">
    <property type="nucleotide sequence ID" value="XM_056908257.1"/>
</dbReference>
<accession>A0AAD6C969</accession>
<evidence type="ECO:0000313" key="3">
    <source>
        <dbReference type="EMBL" id="KAJ5453919.1"/>
    </source>
</evidence>